<keyword evidence="2" id="KW-1185">Reference proteome</keyword>
<proteinExistence type="predicted"/>
<dbReference type="OrthoDB" id="2993351at2759"/>
<evidence type="ECO:0000313" key="1">
    <source>
        <dbReference type="EMBL" id="CEI60398.1"/>
    </source>
</evidence>
<reference evidence="2" key="1">
    <citation type="submission" date="2014-10" db="EMBL/GenBank/DDBJ databases">
        <authorList>
            <person name="King R."/>
        </authorList>
    </citation>
    <scope>NUCLEOTIDE SEQUENCE [LARGE SCALE GENOMIC DNA]</scope>
    <source>
        <strain evidence="2">A3/5</strain>
    </source>
</reference>
<dbReference type="AlphaFoldDB" id="A0A2L2SV86"/>
<evidence type="ECO:0008006" key="3">
    <source>
        <dbReference type="Google" id="ProtNLM"/>
    </source>
</evidence>
<protein>
    <recommendedName>
        <fullName evidence="3">DUF3669 domain-containing protein</fullName>
    </recommendedName>
</protein>
<dbReference type="EMBL" id="LN649230">
    <property type="protein sequence ID" value="CEI60398.1"/>
    <property type="molecule type" value="Genomic_DNA"/>
</dbReference>
<dbReference type="STRING" id="56646.A0A2L2SV86"/>
<name>A0A2L2SV86_9HYPO</name>
<sequence>MGRTWIVFDPVKKKEHNWLEQLGPAPDAHAVISTGLKRSWDFATRATTWEEWKEIENRQAKGKRRKRLPCVQTQNPHGFSRNPMRPLLPDHIRALVNTFCDPSIREPMLNNPDLYKDLRLYVRFGEVSPPGEAKSTELSRPVYFDQLLKGIRSEMRTRAIQMGVALAIIHCNCKYDAAGVKFQLALHPKKRKVMLWPTNFEHCKTFKSSSENIDLKLALAIAKNPTWPRPPGMFGFLKRDSRLAPEARETWYVFRDAYVSACYKLKKPKFSPIEVMDRVFGIYNPNSTCYDNLPVEERVSQIVPRLWTWMNDLEVYK</sequence>
<evidence type="ECO:0000313" key="2">
    <source>
        <dbReference type="Proteomes" id="UP000245910"/>
    </source>
</evidence>
<dbReference type="Proteomes" id="UP000245910">
    <property type="component" value="Chromosome II"/>
</dbReference>
<accession>A0A2L2SV86</accession>
<organism evidence="1 2">
    <name type="scientific">Fusarium venenatum</name>
    <dbReference type="NCBI Taxonomy" id="56646"/>
    <lineage>
        <taxon>Eukaryota</taxon>
        <taxon>Fungi</taxon>
        <taxon>Dikarya</taxon>
        <taxon>Ascomycota</taxon>
        <taxon>Pezizomycotina</taxon>
        <taxon>Sordariomycetes</taxon>
        <taxon>Hypocreomycetidae</taxon>
        <taxon>Hypocreales</taxon>
        <taxon>Nectriaceae</taxon>
        <taxon>Fusarium</taxon>
    </lineage>
</organism>